<dbReference type="SMART" id="SM00243">
    <property type="entry name" value="GAS2"/>
    <property type="match status" value="1"/>
</dbReference>
<evidence type="ECO:0000256" key="2">
    <source>
        <dbReference type="ARBA" id="ARBA00022490"/>
    </source>
</evidence>
<proteinExistence type="predicted"/>
<feature type="compositionally biased region" description="Polar residues" evidence="5">
    <location>
        <begin position="603"/>
        <end position="624"/>
    </location>
</feature>
<feature type="region of interest" description="Disordered" evidence="5">
    <location>
        <begin position="1428"/>
        <end position="1638"/>
    </location>
</feature>
<dbReference type="Gene3D" id="3.30.920.20">
    <property type="entry name" value="Gas2-like domain"/>
    <property type="match status" value="1"/>
</dbReference>
<dbReference type="InterPro" id="IPR003108">
    <property type="entry name" value="GAR_dom"/>
</dbReference>
<dbReference type="OrthoDB" id="10017054at2759"/>
<comment type="subcellular location">
    <subcellularLocation>
        <location evidence="1">Cytoplasm</location>
        <location evidence="1">Cytoskeleton</location>
    </subcellularLocation>
</comment>
<feature type="region of interest" description="Disordered" evidence="5">
    <location>
        <begin position="1189"/>
        <end position="1223"/>
    </location>
</feature>
<feature type="compositionally biased region" description="Low complexity" evidence="5">
    <location>
        <begin position="1594"/>
        <end position="1607"/>
    </location>
</feature>
<dbReference type="PROSITE" id="PS51460">
    <property type="entry name" value="GAR"/>
    <property type="match status" value="1"/>
</dbReference>
<evidence type="ECO:0000256" key="4">
    <source>
        <dbReference type="SAM" id="Coils"/>
    </source>
</evidence>
<dbReference type="STRING" id="93625.A0A409WXR4"/>
<feature type="domain" description="GAR" evidence="6">
    <location>
        <begin position="1644"/>
        <end position="1722"/>
    </location>
</feature>
<feature type="compositionally biased region" description="Low complexity" evidence="5">
    <location>
        <begin position="1514"/>
        <end position="1530"/>
    </location>
</feature>
<evidence type="ECO:0000256" key="3">
    <source>
        <dbReference type="ARBA" id="ARBA00023212"/>
    </source>
</evidence>
<reference evidence="7 8" key="1">
    <citation type="journal article" date="2018" name="Evol. Lett.">
        <title>Horizontal gene cluster transfer increased hallucinogenic mushroom diversity.</title>
        <authorList>
            <person name="Reynolds H.T."/>
            <person name="Vijayakumar V."/>
            <person name="Gluck-Thaler E."/>
            <person name="Korotkin H.B."/>
            <person name="Matheny P.B."/>
            <person name="Slot J.C."/>
        </authorList>
    </citation>
    <scope>NUCLEOTIDE SEQUENCE [LARGE SCALE GENOMIC DNA]</scope>
    <source>
        <strain evidence="7 8">2631</strain>
    </source>
</reference>
<dbReference type="Proteomes" id="UP000283269">
    <property type="component" value="Unassembled WGS sequence"/>
</dbReference>
<dbReference type="SUPFAM" id="SSF143575">
    <property type="entry name" value="GAS2 domain-like"/>
    <property type="match status" value="1"/>
</dbReference>
<feature type="compositionally biased region" description="Low complexity" evidence="5">
    <location>
        <begin position="1436"/>
        <end position="1456"/>
    </location>
</feature>
<evidence type="ECO:0000313" key="7">
    <source>
        <dbReference type="EMBL" id="PPQ83261.1"/>
    </source>
</evidence>
<gene>
    <name evidence="7" type="ORF">CVT25_004000</name>
</gene>
<dbReference type="EMBL" id="NHYD01003030">
    <property type="protein sequence ID" value="PPQ83261.1"/>
    <property type="molecule type" value="Genomic_DNA"/>
</dbReference>
<evidence type="ECO:0000256" key="5">
    <source>
        <dbReference type="SAM" id="MobiDB-lite"/>
    </source>
</evidence>
<keyword evidence="3" id="KW-0206">Cytoskeleton</keyword>
<feature type="compositionally biased region" description="Low complexity" evidence="5">
    <location>
        <begin position="1474"/>
        <end position="1487"/>
    </location>
</feature>
<name>A0A409WXR4_PSICY</name>
<evidence type="ECO:0000313" key="8">
    <source>
        <dbReference type="Proteomes" id="UP000283269"/>
    </source>
</evidence>
<feature type="compositionally biased region" description="Polar residues" evidence="5">
    <location>
        <begin position="1777"/>
        <end position="1794"/>
    </location>
</feature>
<feature type="coiled-coil region" evidence="4">
    <location>
        <begin position="960"/>
        <end position="1166"/>
    </location>
</feature>
<dbReference type="InParanoid" id="A0A409WXR4"/>
<feature type="compositionally biased region" description="Low complexity" evidence="5">
    <location>
        <begin position="1832"/>
        <end position="1847"/>
    </location>
</feature>
<keyword evidence="8" id="KW-1185">Reference proteome</keyword>
<dbReference type="InterPro" id="IPR036534">
    <property type="entry name" value="GAR_dom_sf"/>
</dbReference>
<dbReference type="Pfam" id="PF02187">
    <property type="entry name" value="GAS2"/>
    <property type="match status" value="1"/>
</dbReference>
<dbReference type="GO" id="GO:0008017">
    <property type="term" value="F:microtubule binding"/>
    <property type="evidence" value="ECO:0007669"/>
    <property type="project" value="InterPro"/>
</dbReference>
<keyword evidence="4" id="KW-0175">Coiled coil</keyword>
<accession>A0A409WXR4</accession>
<evidence type="ECO:0000256" key="1">
    <source>
        <dbReference type="ARBA" id="ARBA00004245"/>
    </source>
</evidence>
<evidence type="ECO:0000259" key="6">
    <source>
        <dbReference type="PROSITE" id="PS51460"/>
    </source>
</evidence>
<feature type="compositionally biased region" description="Polar residues" evidence="5">
    <location>
        <begin position="1213"/>
        <end position="1222"/>
    </location>
</feature>
<comment type="caution">
    <text evidence="7">The sequence shown here is derived from an EMBL/GenBank/DDBJ whole genome shotgun (WGS) entry which is preliminary data.</text>
</comment>
<feature type="compositionally biased region" description="Pro residues" evidence="5">
    <location>
        <begin position="1753"/>
        <end position="1771"/>
    </location>
</feature>
<feature type="region of interest" description="Disordered" evidence="5">
    <location>
        <begin position="596"/>
        <end position="624"/>
    </location>
</feature>
<organism evidence="7 8">
    <name type="scientific">Psilocybe cyanescens</name>
    <dbReference type="NCBI Taxonomy" id="93625"/>
    <lineage>
        <taxon>Eukaryota</taxon>
        <taxon>Fungi</taxon>
        <taxon>Dikarya</taxon>
        <taxon>Basidiomycota</taxon>
        <taxon>Agaricomycotina</taxon>
        <taxon>Agaricomycetes</taxon>
        <taxon>Agaricomycetidae</taxon>
        <taxon>Agaricales</taxon>
        <taxon>Agaricineae</taxon>
        <taxon>Strophariaceae</taxon>
        <taxon>Psilocybe</taxon>
    </lineage>
</organism>
<dbReference type="GO" id="GO:0005856">
    <property type="term" value="C:cytoskeleton"/>
    <property type="evidence" value="ECO:0007669"/>
    <property type="project" value="UniProtKB-SubCell"/>
</dbReference>
<keyword evidence="2" id="KW-0963">Cytoplasm</keyword>
<feature type="compositionally biased region" description="Polar residues" evidence="5">
    <location>
        <begin position="1531"/>
        <end position="1564"/>
    </location>
</feature>
<sequence>MTGPGLTYEEVSDLNTRVAPLDISTTTLPTTSENKSAGEEQALESHEVIELQTFSDRKAWIEEKIKFLESLPPIDVFAGLDAVKSSSEEVPGLPTRLELQRWVIEHDAIEKETEFFDTGELTKLRQLTKAATQRNLSPEDTDVIELTLTTIYGLDKLLHLLRDRSESLEMMGIRLTWEENRQQSWKERRQIIEDLEAFCISRARWSPSIYDSITRPEESPGLSRRSSNASLVSAGSDSALNSQAFSRSTRFKLAELLSRDAAQFSGRVTGLRHGKVAAAGKALDKLIDHSRKPVPDELLDEQDRLEEKCINEMENINKFTMNLVMQWRKADEIYVETMKDLNAASNLLEEIETAKLYHPTARQSTSFMSRVDTILKRLAVRGDPSATTSMFPRPEHFLFPDQKPANEALIKFLSMDINKVNRLAKRVDIVAKDFRTAYEAVKRVETLTKSADDLSSTFAFLITKLEDGISTDEGDGSSLDLSVERCLDPTSHSVFLAFLPSLLDSTQSAMNEADHILRTAPAALVGLEIRGIDREFKENAVATVNGLASIRENTLKIRNSITSRLTRLRESRKISSYIDSKVTLVKALKSQIVESMHQERWQQESSNTGAPTTPESSTTSLFTADNGTTDFDKEFLRIGSKLNHDITNPLEVLSATLEPELLACLKEKESRLRRSLQRGNLMLRILHAIREQTSAMNSVRDEFHEIISRIEDCKAQIQDSIETTLEAPLDGIRSATEMKIVDLKPIEGEVASFINGLTHRVPFVAQHSVNRKALANSTSPLSTNFSDPDVFDDLSIDLVSLDAGVRADSNSYTMRLSGNLDTLKNAQTRLELVRKARLADLALESTNTDIVAVIQDLSSQKSLLSSIPRNTVEGIGHLQAMMDGLVLVRDRRSNVGRSLSQTRALLRAMDELSNKLDASTRESIFKSRENIVNDAELRIKSWDEDFTAFINSVSTALISAHIYQDELKAAEEGQKKAEAERLAAEEEEHLRLEREALEAAEQRRLLEEKLAEEQRMELERQREAIELAERERLAQEAAEAKRFALEQLEKQAEAARSQVVKDKLAKEEAERARLEQERIEMLDKIREAEVQLQKERRLHAERQTAALELEKERQVQMELQRKQQDMQRLAEDQARQAEVDKLATRLAEEQTRRSEIEELAKRQQIEEKRFAEEWAAQTQLRDLAESEALRQSRHIKQSSKILQDNEKQRGRGSLNQRGSSQNKRFKYNVFGNQATPNPSNPTRSKKLTELQSQLVALRKRLRSIGINEARRPSKSSSNLPTEVQYQKMHHDLSSISADTLSFPSMNDTSLNTELKLLKADVEEAFVSLKEVQKLSSVHGAVRACDAALSDLLEHIDSYPAAPMGILSSAHRSVLTVAPAEQLSSRLNFTRDMVDDMILKCEGAIDDHRTRSEHSRIQQTWTELEEMANDRISGNKSRPSSAISRNSSRAGRNSISSIPAPPLPTHPRAAKKKGSYSNLSVSSISIPSKGKMLAPPVPQSKTRRATSGTNEAAASPSTSRQSSISSNRSVSGPLNSSLYGSTYASRQRTTSLSSSVATPTPSISSRFRIVSETKTKRSHSPAMSEISTHSHSHSRSSLGPSRSSGNPSTWSRAPRDSFSSILPHPRAATPVKKPDSAVRKKYVADPKSKLDIAVGDVVNQLSVGINIEGITESWRDQSGKYWIGNQDPKLCFCRILRSQTVMVRVGGGWTELSKFIKDHFAESFRIAPDSPRIGAQEKWISSASLMESMSMKPLSPPLSPPRAPHTPEPTLPFVPSFSLMTPSGQSPQSLKSSPSVRGGSPLAPLQYMRRAELEHSTSLLRPVTPSKTPLRGRTSNPNTSSRNSVWRP</sequence>
<protein>
    <recommendedName>
        <fullName evidence="6">GAR domain-containing protein</fullName>
    </recommendedName>
</protein>
<feature type="region of interest" description="Disordered" evidence="5">
    <location>
        <begin position="1749"/>
        <end position="1847"/>
    </location>
</feature>